<feature type="coiled-coil region" evidence="4">
    <location>
        <begin position="604"/>
        <end position="791"/>
    </location>
</feature>
<comment type="caution">
    <text evidence="5">The sequence shown here is derived from an EMBL/GenBank/DDBJ whole genome shotgun (WGS) entry which is preliminary data.</text>
</comment>
<feature type="coiled-coil region" evidence="4">
    <location>
        <begin position="541"/>
        <end position="568"/>
    </location>
</feature>
<dbReference type="Gene3D" id="3.40.50.300">
    <property type="entry name" value="P-loop containing nucleotide triphosphate hydrolases"/>
    <property type="match status" value="2"/>
</dbReference>
<evidence type="ECO:0000313" key="5">
    <source>
        <dbReference type="EMBL" id="EES90685.1"/>
    </source>
</evidence>
<feature type="coiled-coil region" evidence="4">
    <location>
        <begin position="302"/>
        <end position="516"/>
    </location>
</feature>
<gene>
    <name evidence="5" type="ORF">CLG_B1793</name>
</gene>
<dbReference type="GO" id="GO:0004527">
    <property type="term" value="F:exonuclease activity"/>
    <property type="evidence" value="ECO:0007669"/>
    <property type="project" value="UniProtKB-KW"/>
</dbReference>
<proteinExistence type="inferred from homology"/>
<dbReference type="InterPro" id="IPR027417">
    <property type="entry name" value="P-loop_NTPase"/>
</dbReference>
<feature type="coiled-coil region" evidence="4">
    <location>
        <begin position="977"/>
        <end position="1004"/>
    </location>
</feature>
<protein>
    <recommendedName>
        <fullName evidence="3">Nuclease SbcCD subunit C</fullName>
    </recommendedName>
</protein>
<reference evidence="5 6" key="1">
    <citation type="submission" date="2009-10" db="EMBL/GenBank/DDBJ databases">
        <authorList>
            <person name="Shrivastava S."/>
            <person name="Brinkac L.B."/>
            <person name="Brown J.L."/>
            <person name="Bruce D.B."/>
            <person name="Detter C."/>
            <person name="Green L.D."/>
            <person name="Munk C.A."/>
            <person name="Rogers Y.C."/>
            <person name="Tapia R."/>
            <person name="Saunders E.S."/>
            <person name="Sims D.R."/>
            <person name="Smith L.A."/>
            <person name="Smith T.J."/>
            <person name="Sutton G."/>
            <person name="Brettin T."/>
        </authorList>
    </citation>
    <scope>NUCLEOTIDE SEQUENCE [LARGE SCALE GENOMIC DNA]</scope>
    <source>
        <strain evidence="6">D str. 1873</strain>
    </source>
</reference>
<keyword evidence="4" id="KW-0175">Coiled coil</keyword>
<dbReference type="GO" id="GO:0016887">
    <property type="term" value="F:ATP hydrolysis activity"/>
    <property type="evidence" value="ECO:0007669"/>
    <property type="project" value="InterPro"/>
</dbReference>
<dbReference type="PANTHER" id="PTHR32114:SF2">
    <property type="entry name" value="ABC TRANSPORTER ABCH.3"/>
    <property type="match status" value="1"/>
</dbReference>
<evidence type="ECO:0000313" key="6">
    <source>
        <dbReference type="Proteomes" id="UP000006160"/>
    </source>
</evidence>
<accession>A0A9P2LKQ3</accession>
<dbReference type="PANTHER" id="PTHR32114">
    <property type="entry name" value="ABC TRANSPORTER ABCH.3"/>
    <property type="match status" value="1"/>
</dbReference>
<name>A0A9P2LKQ3_CLOBO</name>
<keyword evidence="5" id="KW-0269">Exonuclease</keyword>
<dbReference type="AlphaFoldDB" id="A0A9P2LKQ3"/>
<sequence>MKPRLLKISGLNSFENQQIIEFNKLTEKGLFGIFGPTGSGKSTILDAITIALYGKVTRSNKGFINTITKNLNVSYEFEIGVGKERKIYLAERNIKVNKNDRYNTKHARLVEKNSEGEKIIAEGPTELQNEIHKIIGLTVDDFTRSVVLPQGKFSEFLKLGGREKRNMLERIFALEKYGQVLSEKIKKVRNVNLKEENILMGELKKYEGLTEEEFKDKENRLKDLLKKKEELKIKKGELDKSYEKYKEVWNLQLEFNEFKNKELQLNEKLECINLKRKQLKKGQSALKVKPFIDEVTKTSVSLNKNSEQLKDIQMNLRKVEEELLIIEKKYNNSLKEKDDMIPKLIKEESDFTRAIEINNKILIIESEIKNLREDYKNIRNEKNKILEKIKLLVDNREKIVKEINHIENKLKSIEVDSEYREKLQYALEKENDYKNTLEKERELQKKIFEKQKKMKKTCKEYDEILKIKNEHDYIVKKLEEEYKNLIENNPGDNGLLLNKSEELNDITNILEELSKDNIRKIEIEELLREIYNKKGPLEKEINLLKDTLLKNKDLLKNLENEIEYIKQNNLASLLSEKLVEGKPCPVCGSINHTNIVIPVDKNAIKEAEKEKLNLQNIIENLNDKLTKLSIKVVSLDKEEEHIKGEYVVLSEKLKGIDLEKLSKKKTEYQLEFLELKEKIEKYNKRKDKLEINLKTKKEEKNLVDMREIRLAENIKNENLILKELNSELEKESKKLNKLTQEYMVVKKEINVENIQAKMKEIISFEKEAERIKDKEKEFRKHIENIDIEKEKILEKEKELDIKIGRVKQSGTEKSITIKEYKAEVKKLCNEKEPQESLIIVTNKIKEISETNDKLKVKLEEEKKRKEIIYNEKLSLEKAEKIYKERLKEEKNKLNISLKENGFNDAEEVKEYLIDEEVLLSIEIEINVFDDEMKNIRNNLKRIQEKLNGNKIESDKWEELNKTKEEIENIITNNLKEVATLQKIMEDLKKDLDNLKTLRIKEKKLQHKLSLLSDLTKLVEGNKFVEFVAMNQLKYIAREASRRLKEITRDRYALEIDLDGNFIIRDDFNGGELRDASTLSGGETFLTSLSLALSLSSQVQLKGSAPLEFFFLDEGFGTLDTDLLDVVMSSLERLHSDRLSVGIISHVEELKNRVPVKLIVDAASPGEGGSKVKLEYS</sequence>
<evidence type="ECO:0000256" key="3">
    <source>
        <dbReference type="ARBA" id="ARBA00013368"/>
    </source>
</evidence>
<dbReference type="GO" id="GO:0006302">
    <property type="term" value="P:double-strand break repair"/>
    <property type="evidence" value="ECO:0007669"/>
    <property type="project" value="InterPro"/>
</dbReference>
<dbReference type="Pfam" id="PF13558">
    <property type="entry name" value="SbcC_Walker_B"/>
    <property type="match status" value="1"/>
</dbReference>
<dbReference type="RefSeq" id="WP_003375187.1">
    <property type="nucleotide sequence ID" value="NZ_ACSJ01000007.1"/>
</dbReference>
<dbReference type="Pfam" id="PF13555">
    <property type="entry name" value="AAA_29"/>
    <property type="match status" value="1"/>
</dbReference>
<keyword evidence="5" id="KW-0540">Nuclease</keyword>
<dbReference type="Proteomes" id="UP000006160">
    <property type="component" value="Unassembled WGS sequence"/>
</dbReference>
<evidence type="ECO:0000256" key="1">
    <source>
        <dbReference type="ARBA" id="ARBA00006930"/>
    </source>
</evidence>
<evidence type="ECO:0000256" key="4">
    <source>
        <dbReference type="SAM" id="Coils"/>
    </source>
</evidence>
<comment type="similarity">
    <text evidence="1">Belongs to the SMC family. SbcC subfamily.</text>
</comment>
<comment type="subunit">
    <text evidence="2">Heterodimer of SbcC and SbcD.</text>
</comment>
<organism evidence="5 6">
    <name type="scientific">Clostridium botulinum D str. 1873</name>
    <dbReference type="NCBI Taxonomy" id="592027"/>
    <lineage>
        <taxon>Bacteria</taxon>
        <taxon>Bacillati</taxon>
        <taxon>Bacillota</taxon>
        <taxon>Clostridia</taxon>
        <taxon>Eubacteriales</taxon>
        <taxon>Clostridiaceae</taxon>
        <taxon>Clostridium</taxon>
    </lineage>
</organism>
<keyword evidence="5" id="KW-0378">Hydrolase</keyword>
<feature type="coiled-coil region" evidence="4">
    <location>
        <begin position="844"/>
        <end position="892"/>
    </location>
</feature>
<dbReference type="EMBL" id="ACSJ01000007">
    <property type="protein sequence ID" value="EES90685.1"/>
    <property type="molecule type" value="Genomic_DNA"/>
</dbReference>
<feature type="coiled-coil region" evidence="4">
    <location>
        <begin position="211"/>
        <end position="248"/>
    </location>
</feature>
<feature type="coiled-coil region" evidence="4">
    <location>
        <begin position="925"/>
        <end position="952"/>
    </location>
</feature>
<dbReference type="SUPFAM" id="SSF52540">
    <property type="entry name" value="P-loop containing nucleoside triphosphate hydrolases"/>
    <property type="match status" value="1"/>
</dbReference>
<evidence type="ECO:0000256" key="2">
    <source>
        <dbReference type="ARBA" id="ARBA00011322"/>
    </source>
</evidence>